<dbReference type="InterPro" id="IPR036156">
    <property type="entry name" value="Beta-gal/glucu_dom_sf"/>
</dbReference>
<dbReference type="UniPathway" id="UPA00280"/>
<dbReference type="InterPro" id="IPR041447">
    <property type="entry name" value="Mannosidase_ig"/>
</dbReference>
<evidence type="ECO:0000259" key="17">
    <source>
        <dbReference type="Pfam" id="PF17786"/>
    </source>
</evidence>
<reference evidence="20" key="1">
    <citation type="journal article" date="2013" name="Ind. Biotechnol.">
        <title>Comparative genomics analysis of Trichoderma reesei strains.</title>
        <authorList>
            <person name="Koike H."/>
            <person name="Aerts A."/>
            <person name="LaButti K."/>
            <person name="Grigoriev I.V."/>
            <person name="Baker S.E."/>
        </authorList>
    </citation>
    <scope>NUCLEOTIDE SEQUENCE [LARGE SCALE GENOMIC DNA]</scope>
    <source>
        <strain evidence="20">ATCC 56765 / BCRC 32924 / NRRL 11460 / Rut C-30</strain>
    </source>
</reference>
<dbReference type="EC" id="3.2.1.25" evidence="5"/>
<comment type="subunit">
    <text evidence="4">Homodimer.</text>
</comment>
<evidence type="ECO:0000256" key="7">
    <source>
        <dbReference type="ARBA" id="ARBA00022801"/>
    </source>
</evidence>
<evidence type="ECO:0000256" key="6">
    <source>
        <dbReference type="ARBA" id="ARBA00022525"/>
    </source>
</evidence>
<evidence type="ECO:0000259" key="15">
    <source>
        <dbReference type="Pfam" id="PF00703"/>
    </source>
</evidence>
<dbReference type="PANTHER" id="PTHR43730">
    <property type="entry name" value="BETA-MANNOSIDASE"/>
    <property type="match status" value="1"/>
</dbReference>
<evidence type="ECO:0000256" key="2">
    <source>
        <dbReference type="ARBA" id="ARBA00004613"/>
    </source>
</evidence>
<evidence type="ECO:0000256" key="4">
    <source>
        <dbReference type="ARBA" id="ARBA00011738"/>
    </source>
</evidence>
<accession>A0A024SMA6</accession>
<evidence type="ECO:0000256" key="11">
    <source>
        <dbReference type="ARBA" id="ARBA00023326"/>
    </source>
</evidence>
<dbReference type="PANTHER" id="PTHR43730:SF1">
    <property type="entry name" value="BETA-MANNOSIDASE"/>
    <property type="match status" value="1"/>
</dbReference>
<keyword evidence="8" id="KW-0325">Glycoprotein</keyword>
<name>A0A024SMA6_HYPJR</name>
<dbReference type="Gene3D" id="2.60.120.260">
    <property type="entry name" value="Galactose-binding domain-like"/>
    <property type="match status" value="1"/>
</dbReference>
<feature type="domain" description="Glycoside hydrolase family 2 immunoglobulin-like beta-sandwich" evidence="15">
    <location>
        <begin position="197"/>
        <end position="297"/>
    </location>
</feature>
<evidence type="ECO:0000256" key="10">
    <source>
        <dbReference type="ARBA" id="ARBA00023295"/>
    </source>
</evidence>
<dbReference type="EMBL" id="KI911139">
    <property type="protein sequence ID" value="ETS06947.1"/>
    <property type="molecule type" value="Genomic_DNA"/>
</dbReference>
<keyword evidence="7 19" id="KW-0378">Hydrolase</keyword>
<feature type="domain" description="Mannosidase Ig/CBM-like" evidence="17">
    <location>
        <begin position="684"/>
        <end position="777"/>
    </location>
</feature>
<comment type="pathway">
    <text evidence="3">Glycan metabolism; N-glycan degradation.</text>
</comment>
<evidence type="ECO:0000256" key="14">
    <source>
        <dbReference type="ARBA" id="ARBA00041614"/>
    </source>
</evidence>
<evidence type="ECO:0000256" key="5">
    <source>
        <dbReference type="ARBA" id="ARBA00012754"/>
    </source>
</evidence>
<keyword evidence="11" id="KW-0624">Polysaccharide degradation</keyword>
<evidence type="ECO:0000256" key="13">
    <source>
        <dbReference type="ARBA" id="ARBA00041069"/>
    </source>
</evidence>
<keyword evidence="6" id="KW-0964">Secreted</keyword>
<dbReference type="InterPro" id="IPR041625">
    <property type="entry name" value="Beta-mannosidase_Ig"/>
</dbReference>
<dbReference type="SUPFAM" id="SSF49303">
    <property type="entry name" value="beta-Galactosidase/glucuronidase domain"/>
    <property type="match status" value="2"/>
</dbReference>
<evidence type="ECO:0000256" key="1">
    <source>
        <dbReference type="ARBA" id="ARBA00000829"/>
    </source>
</evidence>
<dbReference type="InterPro" id="IPR054593">
    <property type="entry name" value="Beta-mannosidase-like_N2"/>
</dbReference>
<dbReference type="KEGG" id="trr:M419DRAFT_67432"/>
<dbReference type="Pfam" id="PF17786">
    <property type="entry name" value="Mannosidase_ig"/>
    <property type="match status" value="1"/>
</dbReference>
<dbReference type="InterPro" id="IPR013783">
    <property type="entry name" value="Ig-like_fold"/>
</dbReference>
<dbReference type="Pfam" id="PF22666">
    <property type="entry name" value="Glyco_hydro_2_N2"/>
    <property type="match status" value="1"/>
</dbReference>
<gene>
    <name evidence="19" type="ORF">M419DRAFT_67432</name>
</gene>
<dbReference type="GO" id="GO:0000272">
    <property type="term" value="P:polysaccharide catabolic process"/>
    <property type="evidence" value="ECO:0007669"/>
    <property type="project" value="UniProtKB-KW"/>
</dbReference>
<evidence type="ECO:0000256" key="9">
    <source>
        <dbReference type="ARBA" id="ARBA00023277"/>
    </source>
</evidence>
<organism evidence="19 20">
    <name type="scientific">Hypocrea jecorina (strain ATCC 56765 / BCRC 32924 / NRRL 11460 / Rut C-30)</name>
    <name type="common">Trichoderma reesei</name>
    <dbReference type="NCBI Taxonomy" id="1344414"/>
    <lineage>
        <taxon>Eukaryota</taxon>
        <taxon>Fungi</taxon>
        <taxon>Dikarya</taxon>
        <taxon>Ascomycota</taxon>
        <taxon>Pezizomycotina</taxon>
        <taxon>Sordariomycetes</taxon>
        <taxon>Hypocreomycetidae</taxon>
        <taxon>Hypocreales</taxon>
        <taxon>Hypocreaceae</taxon>
        <taxon>Trichoderma</taxon>
    </lineage>
</organism>
<dbReference type="Pfam" id="PF17753">
    <property type="entry name" value="Ig_mannosidase"/>
    <property type="match status" value="1"/>
</dbReference>
<dbReference type="InterPro" id="IPR050887">
    <property type="entry name" value="Beta-mannosidase_GH2"/>
</dbReference>
<comment type="similarity">
    <text evidence="12">Belongs to the glycosyl hydrolase 2 family. Beta-mannosidase B subfamily.</text>
</comment>
<dbReference type="GO" id="GO:0004567">
    <property type="term" value="F:beta-mannosidase activity"/>
    <property type="evidence" value="ECO:0007669"/>
    <property type="project" value="UniProtKB-EC"/>
</dbReference>
<dbReference type="Pfam" id="PF00703">
    <property type="entry name" value="Glyco_hydro_2"/>
    <property type="match status" value="1"/>
</dbReference>
<dbReference type="Gene3D" id="2.60.40.10">
    <property type="entry name" value="Immunoglobulins"/>
    <property type="match status" value="2"/>
</dbReference>
<comment type="catalytic activity">
    <reaction evidence="1">
        <text>Hydrolysis of terminal, non-reducing beta-D-mannose residues in beta-D-mannosides.</text>
        <dbReference type="EC" id="3.2.1.25"/>
    </reaction>
</comment>
<dbReference type="InterPro" id="IPR017853">
    <property type="entry name" value="GH"/>
</dbReference>
<dbReference type="SUPFAM" id="SSF51445">
    <property type="entry name" value="(Trans)glycosidases"/>
    <property type="match status" value="1"/>
</dbReference>
<dbReference type="Proteomes" id="UP000024376">
    <property type="component" value="Unassembled WGS sequence"/>
</dbReference>
<dbReference type="HOGENOM" id="CLU_005015_1_1_1"/>
<dbReference type="GO" id="GO:0006516">
    <property type="term" value="P:glycoprotein catabolic process"/>
    <property type="evidence" value="ECO:0007669"/>
    <property type="project" value="TreeGrafter"/>
</dbReference>
<evidence type="ECO:0000313" key="19">
    <source>
        <dbReference type="EMBL" id="ETS06947.1"/>
    </source>
</evidence>
<dbReference type="Gene3D" id="3.20.20.80">
    <property type="entry name" value="Glycosidases"/>
    <property type="match status" value="1"/>
</dbReference>
<sequence length="854" mass="97437">MAPRKIIPIDANWQFGRTDVEKPDFRPVSQFPTNVHLDLLHHKLIPDPFIGKNELDVQWVGEVRAWQYRTSFKSPTIGSQEKAVLAFDGLDTFAEVLLNDKKILETDNMFIPERVDVTALLNETDKDNQLVITFDSAYLRGWERVEQIPEHKWGTWNGDHSRLAVRKAQYHWGWDWGPTLLTCGPWKPINLEIYESRLSDLYANVTLDESLNNAKIELHAETDGKASKVRFELSLGKTILSDTVDVSKGAAVATLSISKPELWYPARYGKQPLYTAKATLLDGDEEVDTLSKRIGIRKVELVQKPLEDQPGTSFFFKVNNIPIFCGGSCWIPADNFTPRITNEKYQNWIRLMVEGNQSMIRIWGGGIYEDERLLDACDEQGILVWVDFLFACGNYPCNPEMLQSVEREARANIKIMRHHPSIVIYAGNNEDYQFQESEGLTYDVQDKDPQSWLKSDFPARYIYEHLLVQVCQELVPETFYHYGSPWGGKTSSDPTVGDIHQWNVWHGSQARYQDFDKLIGRFVSEFGLEAFPSARTIDAALPKGKDDPDRHPQSDIVDFHNKADGHERRIALYLAENIPYVTSPLEQYIYSTQLLQAECLSSAFRLWRRQWKGPGREYCSGALLWQLNDCWPVTSWAICDYYLRPKLAYYTVKRELLPVTVGIKRTEHRHPKSKYTRVDVEVSTKLEIWASNFTLNEVKVDCVVKAWDVETAEEVYSETIASSQQLPDNRTTELKTMEVPVKTSNAGLEGRTVVAAYLYQDGKLLARYVDWPQPLKHVHLQQPQSLKVRISEDGSSVTLSSDAPVKGVALEVDDEDVKFDDNLVDLVPGEEVVIGVTGASKSTVFTTRYLGMSS</sequence>
<comment type="subcellular location">
    <subcellularLocation>
        <location evidence="2">Secreted</location>
    </subcellularLocation>
</comment>
<protein>
    <recommendedName>
        <fullName evidence="13">Beta-mannosidase B</fullName>
        <ecNumber evidence="5">3.2.1.25</ecNumber>
    </recommendedName>
    <alternativeName>
        <fullName evidence="14">Mannanase B</fullName>
    </alternativeName>
</protein>
<feature type="domain" description="Beta-mannosidase-like galactose-binding" evidence="18">
    <location>
        <begin position="13"/>
        <end position="187"/>
    </location>
</feature>
<dbReference type="FunFam" id="2.60.120.260:FF:000118">
    <property type="entry name" value="Beta-mannosidase B"/>
    <property type="match status" value="1"/>
</dbReference>
<evidence type="ECO:0000259" key="16">
    <source>
        <dbReference type="Pfam" id="PF17753"/>
    </source>
</evidence>
<feature type="domain" description="Beta-mannosidase Ig-fold" evidence="16">
    <location>
        <begin position="780"/>
        <end position="839"/>
    </location>
</feature>
<dbReference type="SUPFAM" id="SSF49785">
    <property type="entry name" value="Galactose-binding domain-like"/>
    <property type="match status" value="1"/>
</dbReference>
<evidence type="ECO:0000313" key="20">
    <source>
        <dbReference type="Proteomes" id="UP000024376"/>
    </source>
</evidence>
<dbReference type="FunFam" id="3.20.20.80:FF:000050">
    <property type="entry name" value="Beta-mannosidase B"/>
    <property type="match status" value="1"/>
</dbReference>
<evidence type="ECO:0000259" key="18">
    <source>
        <dbReference type="Pfam" id="PF22666"/>
    </source>
</evidence>
<proteinExistence type="inferred from homology"/>
<evidence type="ECO:0000256" key="8">
    <source>
        <dbReference type="ARBA" id="ARBA00023180"/>
    </source>
</evidence>
<dbReference type="InterPro" id="IPR006102">
    <property type="entry name" value="Ig-like_GH2"/>
</dbReference>
<keyword evidence="9" id="KW-0119">Carbohydrate metabolism</keyword>
<dbReference type="OrthoDB" id="2866996at2759"/>
<evidence type="ECO:0000256" key="3">
    <source>
        <dbReference type="ARBA" id="ARBA00004740"/>
    </source>
</evidence>
<evidence type="ECO:0000256" key="12">
    <source>
        <dbReference type="ARBA" id="ARBA00038429"/>
    </source>
</evidence>
<dbReference type="AlphaFoldDB" id="A0A024SMA6"/>
<keyword evidence="10" id="KW-0326">Glycosidase</keyword>
<dbReference type="GO" id="GO:0005576">
    <property type="term" value="C:extracellular region"/>
    <property type="evidence" value="ECO:0007669"/>
    <property type="project" value="UniProtKB-SubCell"/>
</dbReference>
<dbReference type="InterPro" id="IPR008979">
    <property type="entry name" value="Galactose-bd-like_sf"/>
</dbReference>